<feature type="transmembrane region" description="Helical" evidence="1">
    <location>
        <begin position="44"/>
        <end position="65"/>
    </location>
</feature>
<dbReference type="AlphaFoldDB" id="A0A286RIH7"/>
<keyword evidence="1" id="KW-0472">Membrane</keyword>
<accession>A0A286RIH7</accession>
<keyword evidence="1" id="KW-0812">Transmembrane</keyword>
<dbReference type="KEGG" id="ttf:THTE_3166"/>
<dbReference type="SUPFAM" id="SSF54523">
    <property type="entry name" value="Pili subunits"/>
    <property type="match status" value="1"/>
</dbReference>
<evidence type="ECO:0000313" key="3">
    <source>
        <dbReference type="Proteomes" id="UP000215086"/>
    </source>
</evidence>
<dbReference type="OrthoDB" id="215686at2"/>
<evidence type="ECO:0000313" key="2">
    <source>
        <dbReference type="EMBL" id="ASV75768.1"/>
    </source>
</evidence>
<dbReference type="PROSITE" id="PS00409">
    <property type="entry name" value="PROKAR_NTER_METHYL"/>
    <property type="match status" value="1"/>
</dbReference>
<dbReference type="Proteomes" id="UP000215086">
    <property type="component" value="Chromosome"/>
</dbReference>
<dbReference type="EMBL" id="CP018477">
    <property type="protein sequence ID" value="ASV75768.1"/>
    <property type="molecule type" value="Genomic_DNA"/>
</dbReference>
<name>A0A286RIH7_9BACT</name>
<gene>
    <name evidence="2" type="ORF">THTE_3166</name>
</gene>
<sequence length="272" mass="28378">MVLCDPVSLVDKLARALLAGKKSQRRGRKLKSCWERPVRRGFTLVEIIIVLGLVVIIGGLVLTAIQKPMAGRRLQLAADQIRAEWARARARAMASGQIYCFVCELGGSGYAVQPWSEAGIQSGGVTEVDQSLPPLDSGSTGALPLPGSQGTDTGLGTVIAGRKELPEKITFADLQVMDSDLSATFSESVTGLGIAASVMGIAAPLGGSSSGTTIFFFPDGSTSSALLTLQNEYGRRIDISLRGLTGSVLVGDPYNGEHEGTTTLVGQQGSSP</sequence>
<dbReference type="RefSeq" id="WP_095415730.1">
    <property type="nucleotide sequence ID" value="NZ_CP018477.1"/>
</dbReference>
<protein>
    <recommendedName>
        <fullName evidence="4">Prepilin-type N-terminal cleavage/methylation domain-containing protein</fullName>
    </recommendedName>
</protein>
<reference evidence="2 3" key="1">
    <citation type="journal article" name="Front. Microbiol.">
        <title>Sugar Metabolism of the First Thermophilic Planctomycete Thermogutta terrifontis: Comparative Genomic and Transcriptomic Approaches.</title>
        <authorList>
            <person name="Elcheninov A.G."/>
            <person name="Menzel P."/>
            <person name="Gudbergsdottir S.R."/>
            <person name="Slesarev A.I."/>
            <person name="Kadnikov V.V."/>
            <person name="Krogh A."/>
            <person name="Bonch-Osmolovskaya E.A."/>
            <person name="Peng X."/>
            <person name="Kublanov I.V."/>
        </authorList>
    </citation>
    <scope>NUCLEOTIDE SEQUENCE [LARGE SCALE GENOMIC DNA]</scope>
    <source>
        <strain evidence="2 3">R1</strain>
    </source>
</reference>
<dbReference type="InterPro" id="IPR012902">
    <property type="entry name" value="N_methyl_site"/>
</dbReference>
<evidence type="ECO:0000256" key="1">
    <source>
        <dbReference type="SAM" id="Phobius"/>
    </source>
</evidence>
<dbReference type="NCBIfam" id="TIGR02532">
    <property type="entry name" value="IV_pilin_GFxxxE"/>
    <property type="match status" value="1"/>
</dbReference>
<keyword evidence="3" id="KW-1185">Reference proteome</keyword>
<organism evidence="2 3">
    <name type="scientific">Thermogutta terrifontis</name>
    <dbReference type="NCBI Taxonomy" id="1331910"/>
    <lineage>
        <taxon>Bacteria</taxon>
        <taxon>Pseudomonadati</taxon>
        <taxon>Planctomycetota</taxon>
        <taxon>Planctomycetia</taxon>
        <taxon>Pirellulales</taxon>
        <taxon>Thermoguttaceae</taxon>
        <taxon>Thermogutta</taxon>
    </lineage>
</organism>
<proteinExistence type="predicted"/>
<keyword evidence="1" id="KW-1133">Transmembrane helix</keyword>
<dbReference type="InterPro" id="IPR045584">
    <property type="entry name" value="Pilin-like"/>
</dbReference>
<evidence type="ECO:0008006" key="4">
    <source>
        <dbReference type="Google" id="ProtNLM"/>
    </source>
</evidence>